<dbReference type="HOGENOM" id="CLU_1548199_0_0_1"/>
<dbReference type="Proteomes" id="UP000054166">
    <property type="component" value="Unassembled WGS sequence"/>
</dbReference>
<dbReference type="AlphaFoldDB" id="A0A0C3AUP8"/>
<keyword evidence="2" id="KW-1185">Reference proteome</keyword>
<organism evidence="1 2">
    <name type="scientific">Piloderma croceum (strain F 1598)</name>
    <dbReference type="NCBI Taxonomy" id="765440"/>
    <lineage>
        <taxon>Eukaryota</taxon>
        <taxon>Fungi</taxon>
        <taxon>Dikarya</taxon>
        <taxon>Basidiomycota</taxon>
        <taxon>Agaricomycotina</taxon>
        <taxon>Agaricomycetes</taxon>
        <taxon>Agaricomycetidae</taxon>
        <taxon>Atheliales</taxon>
        <taxon>Atheliaceae</taxon>
        <taxon>Piloderma</taxon>
    </lineage>
</organism>
<gene>
    <name evidence="1" type="ORF">PILCRDRAFT_11899</name>
</gene>
<evidence type="ECO:0000313" key="1">
    <source>
        <dbReference type="EMBL" id="KIM77643.1"/>
    </source>
</evidence>
<reference evidence="1 2" key="1">
    <citation type="submission" date="2014-04" db="EMBL/GenBank/DDBJ databases">
        <authorList>
            <consortium name="DOE Joint Genome Institute"/>
            <person name="Kuo A."/>
            <person name="Tarkka M."/>
            <person name="Buscot F."/>
            <person name="Kohler A."/>
            <person name="Nagy L.G."/>
            <person name="Floudas D."/>
            <person name="Copeland A."/>
            <person name="Barry K.W."/>
            <person name="Cichocki N."/>
            <person name="Veneault-Fourrey C."/>
            <person name="LaButti K."/>
            <person name="Lindquist E.A."/>
            <person name="Lipzen A."/>
            <person name="Lundell T."/>
            <person name="Morin E."/>
            <person name="Murat C."/>
            <person name="Sun H."/>
            <person name="Tunlid A."/>
            <person name="Henrissat B."/>
            <person name="Grigoriev I.V."/>
            <person name="Hibbett D.S."/>
            <person name="Martin F."/>
            <person name="Nordberg H.P."/>
            <person name="Cantor M.N."/>
            <person name="Hua S.X."/>
        </authorList>
    </citation>
    <scope>NUCLEOTIDE SEQUENCE [LARGE SCALE GENOMIC DNA]</scope>
    <source>
        <strain evidence="1 2">F 1598</strain>
    </source>
</reference>
<reference evidence="2" key="2">
    <citation type="submission" date="2015-01" db="EMBL/GenBank/DDBJ databases">
        <title>Evolutionary Origins and Diversification of the Mycorrhizal Mutualists.</title>
        <authorList>
            <consortium name="DOE Joint Genome Institute"/>
            <consortium name="Mycorrhizal Genomics Consortium"/>
            <person name="Kohler A."/>
            <person name="Kuo A."/>
            <person name="Nagy L.G."/>
            <person name="Floudas D."/>
            <person name="Copeland A."/>
            <person name="Barry K.W."/>
            <person name="Cichocki N."/>
            <person name="Veneault-Fourrey C."/>
            <person name="LaButti K."/>
            <person name="Lindquist E.A."/>
            <person name="Lipzen A."/>
            <person name="Lundell T."/>
            <person name="Morin E."/>
            <person name="Murat C."/>
            <person name="Riley R."/>
            <person name="Ohm R."/>
            <person name="Sun H."/>
            <person name="Tunlid A."/>
            <person name="Henrissat B."/>
            <person name="Grigoriev I.V."/>
            <person name="Hibbett D.S."/>
            <person name="Martin F."/>
        </authorList>
    </citation>
    <scope>NUCLEOTIDE SEQUENCE [LARGE SCALE GENOMIC DNA]</scope>
    <source>
        <strain evidence="2">F 1598</strain>
    </source>
</reference>
<dbReference type="STRING" id="765440.A0A0C3AUP8"/>
<accession>A0A0C3AUP8</accession>
<protein>
    <submittedName>
        <fullName evidence="1">Uncharacterized protein</fullName>
    </submittedName>
</protein>
<name>A0A0C3AUP8_PILCF</name>
<dbReference type="EMBL" id="KN833023">
    <property type="protein sequence ID" value="KIM77643.1"/>
    <property type="molecule type" value="Genomic_DNA"/>
</dbReference>
<evidence type="ECO:0000313" key="2">
    <source>
        <dbReference type="Proteomes" id="UP000054166"/>
    </source>
</evidence>
<proteinExistence type="predicted"/>
<sequence>MAPLLSYTANAALNRDDFALGYIAYLNSTYQRPNETRTAGITCLLKGFTAPSSTFTPSTSTGPTTSTLWNPLPEGVDSADYYISDSSLGHSLALPGPQPRKFFEDTTNPHDPPQAVGRDWAATPVAKWPLGLRVLDSKGFPREPNEEELTGKPATPDITDIKAVQWISELSPF</sequence>
<dbReference type="InParanoid" id="A0A0C3AUP8"/>